<dbReference type="SUPFAM" id="SSF56235">
    <property type="entry name" value="N-terminal nucleophile aminohydrolases (Ntn hydrolases)"/>
    <property type="match status" value="2"/>
</dbReference>
<evidence type="ECO:0000313" key="3">
    <source>
        <dbReference type="EMBL" id="CAA7042192.1"/>
    </source>
</evidence>
<feature type="compositionally biased region" description="Basic residues" evidence="1">
    <location>
        <begin position="929"/>
        <end position="951"/>
    </location>
</feature>
<feature type="compositionally biased region" description="Polar residues" evidence="1">
    <location>
        <begin position="96"/>
        <end position="117"/>
    </location>
</feature>
<evidence type="ECO:0000313" key="4">
    <source>
        <dbReference type="Proteomes" id="UP000467841"/>
    </source>
</evidence>
<comment type="caution">
    <text evidence="3">The sequence shown here is derived from an EMBL/GenBank/DDBJ whole genome shotgun (WGS) entry which is preliminary data.</text>
</comment>
<dbReference type="Proteomes" id="UP000467841">
    <property type="component" value="Unassembled WGS sequence"/>
</dbReference>
<sequence>MSSRGSYGGDDRCGGARPSDQRPEQSSGPVSWPALQTSEGRGAPASGGRGHGNRPPDFFPGVSKEIGRKPQAVDVASFSAASVQFPESDSGELAEQVQSTPVKTTLPPATSTVTQPVQISSSSTSVQFPEFGFRQSRANQFLVQVAERDLYHYDVLISPEVISEKVNRAVMKTLVSTYGESHLGKRTPAYDGRKSLFTAGPLPFESIEFVLDLKDKKVAGSSSSSKERQFKVAIKLASRHVLFQLQQLLERKTREAPYETFQVLDCFLRDLLPSQEYIAIGRSLMDGIGIEYFSSYLQSLRLTQIGFSLNTDVSARSSYEPLLRDFNRPMIDSDRVMEMINGARVASWTCLSFSTSIDRDLAQEFCKQLIGICVTKGMEFNPRPAIPFISCQSQRIEEAVIDIHKRAPGLQLLMVILPDVTGSHRKIKRVCEKKLGIVSQCCQPNDVRKLSKQYMENVALKINVKTGRRNTVLDDAITDSERLIGAAANNQPAVMIEDAWFASVPVPVGMTRRGRRQIRAWRQRQQPQQPTEMQLFDVECSDEQKLDPEFSDDLTPYEMNVTPHNKQFMVKPARSKVLAKVPKEMRNRLRVSKSVPITKVLAKTLLGAKRMKYLGETERADDSLYLSDSNGQMFIYFPTVEPGEEYVGEEMARNLIEESVGPVRDQWNHPLCWDFCLGDLVSSSAVLYGQMTTYKPLSQGYVCQNMDKKLYGSKLTPQSDLTDKKTHSCYMASLYEGLQFAKETGIPLASQEELLEEEWNCNYETVVSSEEKFFKIKEVYRYFELKDALVRLKTHAVGATLICFKGWEEEGIYMGPKENAPHQVTMLSYCDIDGKKAIRCKMSNGDHTANGGYIHVSPAVMLIDAGSARKKSNSFTCWEKPTHLLYDFYSVEMEPGEYGVKLQESDIERENNKQFRLDFPQTDQTGRGRGGRRGRGRGGRRGRGRGPRRTRSGMPGNSSLKVSTQPPAFEVSHLVGGHDENGPSLYYTDPCGTFRPCNEKSIGPGSEGADNSLQEQFNQPPPFEVSHLIAGHDENGLSLYYTDPCGTFRPCNAEAIGPGSEGADSSLQEQFNQDLSLPEAETIAVPILKQLMDDDKVTPNNVDLSLQEAETIDVTILKQLVEDKATPNNVDIAKVAPADHLYTPQEVEAVIASL</sequence>
<dbReference type="Gene3D" id="3.40.50.2300">
    <property type="match status" value="1"/>
</dbReference>
<dbReference type="InterPro" id="IPR012337">
    <property type="entry name" value="RNaseH-like_sf"/>
</dbReference>
<dbReference type="EMBL" id="CACVBM020001262">
    <property type="protein sequence ID" value="CAA7042192.1"/>
    <property type="molecule type" value="Genomic_DNA"/>
</dbReference>
<protein>
    <recommendedName>
        <fullName evidence="2">Piwi domain-containing protein</fullName>
    </recommendedName>
</protein>
<feature type="compositionally biased region" description="Polar residues" evidence="1">
    <location>
        <begin position="24"/>
        <end position="39"/>
    </location>
</feature>
<dbReference type="InterPro" id="IPR036085">
    <property type="entry name" value="PAZ_dom_sf"/>
</dbReference>
<feature type="region of interest" description="Disordered" evidence="1">
    <location>
        <begin position="998"/>
        <end position="1018"/>
    </location>
</feature>
<name>A0A6D2K211_9BRAS</name>
<dbReference type="Gene3D" id="3.60.20.10">
    <property type="entry name" value="Glutamine Phosphoribosylpyrophosphate, subunit 1, domain 1"/>
    <property type="match status" value="2"/>
</dbReference>
<feature type="region of interest" description="Disordered" evidence="1">
    <location>
        <begin position="87"/>
        <end position="117"/>
    </location>
</feature>
<feature type="region of interest" description="Disordered" evidence="1">
    <location>
        <begin position="1"/>
        <end position="64"/>
    </location>
</feature>
<dbReference type="GO" id="GO:0005839">
    <property type="term" value="C:proteasome core complex"/>
    <property type="evidence" value="ECO:0007669"/>
    <property type="project" value="InterPro"/>
</dbReference>
<dbReference type="InterPro" id="IPR001353">
    <property type="entry name" value="Proteasome_sua/b"/>
</dbReference>
<dbReference type="AlphaFoldDB" id="A0A6D2K211"/>
<accession>A0A6D2K211</accession>
<reference evidence="3" key="1">
    <citation type="submission" date="2020-01" db="EMBL/GenBank/DDBJ databases">
        <authorList>
            <person name="Mishra B."/>
        </authorList>
    </citation>
    <scope>NUCLEOTIDE SEQUENCE [LARGE SCALE GENOMIC DNA]</scope>
</reference>
<dbReference type="Pfam" id="PF02171">
    <property type="entry name" value="Piwi"/>
    <property type="match status" value="1"/>
</dbReference>
<dbReference type="PROSITE" id="PS50822">
    <property type="entry name" value="PIWI"/>
    <property type="match status" value="1"/>
</dbReference>
<organism evidence="3 4">
    <name type="scientific">Microthlaspi erraticum</name>
    <dbReference type="NCBI Taxonomy" id="1685480"/>
    <lineage>
        <taxon>Eukaryota</taxon>
        <taxon>Viridiplantae</taxon>
        <taxon>Streptophyta</taxon>
        <taxon>Embryophyta</taxon>
        <taxon>Tracheophyta</taxon>
        <taxon>Spermatophyta</taxon>
        <taxon>Magnoliopsida</taxon>
        <taxon>eudicotyledons</taxon>
        <taxon>Gunneridae</taxon>
        <taxon>Pentapetalae</taxon>
        <taxon>rosids</taxon>
        <taxon>malvids</taxon>
        <taxon>Brassicales</taxon>
        <taxon>Brassicaceae</taxon>
        <taxon>Coluteocarpeae</taxon>
        <taxon>Microthlaspi</taxon>
    </lineage>
</organism>
<feature type="compositionally biased region" description="Basic and acidic residues" evidence="1">
    <location>
        <begin position="9"/>
        <end position="23"/>
    </location>
</feature>
<dbReference type="PANTHER" id="PTHR22891">
    <property type="entry name" value="EUKARYOTIC TRANSLATION INITIATION FACTOR 2C"/>
    <property type="match status" value="1"/>
</dbReference>
<evidence type="ECO:0000259" key="2">
    <source>
        <dbReference type="PROSITE" id="PS50822"/>
    </source>
</evidence>
<feature type="compositionally biased region" description="Polar residues" evidence="1">
    <location>
        <begin position="1009"/>
        <end position="1018"/>
    </location>
</feature>
<dbReference type="InterPro" id="IPR032474">
    <property type="entry name" value="Argonaute_N"/>
</dbReference>
<feature type="domain" description="Piwi" evidence="2">
    <location>
        <begin position="412"/>
        <end position="485"/>
    </location>
</feature>
<feature type="region of interest" description="Disordered" evidence="1">
    <location>
        <begin position="911"/>
        <end position="964"/>
    </location>
</feature>
<dbReference type="Pfam" id="PF00227">
    <property type="entry name" value="Proteasome"/>
    <property type="match status" value="2"/>
</dbReference>
<dbReference type="SUPFAM" id="SSF101690">
    <property type="entry name" value="PAZ domain"/>
    <property type="match status" value="1"/>
</dbReference>
<dbReference type="InterPro" id="IPR003165">
    <property type="entry name" value="Piwi"/>
</dbReference>
<proteinExistence type="predicted"/>
<gene>
    <name evidence="3" type="ORF">MERR_LOCUS29427</name>
</gene>
<dbReference type="OrthoDB" id="10252740at2759"/>
<dbReference type="GO" id="GO:0003676">
    <property type="term" value="F:nucleic acid binding"/>
    <property type="evidence" value="ECO:0007669"/>
    <property type="project" value="InterPro"/>
</dbReference>
<evidence type="ECO:0000256" key="1">
    <source>
        <dbReference type="SAM" id="MobiDB-lite"/>
    </source>
</evidence>
<dbReference type="GO" id="GO:0051603">
    <property type="term" value="P:proteolysis involved in protein catabolic process"/>
    <property type="evidence" value="ECO:0007669"/>
    <property type="project" value="InterPro"/>
</dbReference>
<dbReference type="SUPFAM" id="SSF53098">
    <property type="entry name" value="Ribonuclease H-like"/>
    <property type="match status" value="1"/>
</dbReference>
<dbReference type="Gene3D" id="3.90.70.10">
    <property type="entry name" value="Cysteine proteinases"/>
    <property type="match status" value="1"/>
</dbReference>
<keyword evidence="4" id="KW-1185">Reference proteome</keyword>
<dbReference type="InterPro" id="IPR029055">
    <property type="entry name" value="Ntn_hydrolases_N"/>
</dbReference>
<dbReference type="SUPFAM" id="SSF54001">
    <property type="entry name" value="Cysteine proteinases"/>
    <property type="match status" value="1"/>
</dbReference>
<dbReference type="InterPro" id="IPR038765">
    <property type="entry name" value="Papain-like_cys_pep_sf"/>
</dbReference>
<dbReference type="Pfam" id="PF16486">
    <property type="entry name" value="ArgoN"/>
    <property type="match status" value="1"/>
</dbReference>